<proteinExistence type="predicted"/>
<dbReference type="Proteomes" id="UP000002668">
    <property type="component" value="Genome"/>
</dbReference>
<dbReference type="AlphaFoldDB" id="E5A2M1"/>
<keyword evidence="2" id="KW-1185">Reference proteome</keyword>
<dbReference type="EMBL" id="FP929132">
    <property type="protein sequence ID" value="CBX97817.1"/>
    <property type="molecule type" value="Genomic_DNA"/>
</dbReference>
<dbReference type="HOGENOM" id="CLU_1865468_0_0_1"/>
<dbReference type="InParanoid" id="E5A2M1"/>
<sequence length="137" mass="15248">MFFITSATAIHFFDNKDCQQVELLHTSSLYRLPNDKDCSSSCNLFFKSDTGPFQDRTKATKAALNVCMKGGSTGVLLKKELINNNNQCLCTLQDTLWRMDKKCDSSIITRELNANGNDAVVIVKSVASPRNNTKGYL</sequence>
<protein>
    <submittedName>
        <fullName evidence="1">Predicted protein</fullName>
    </submittedName>
</protein>
<evidence type="ECO:0000313" key="1">
    <source>
        <dbReference type="EMBL" id="CBX97817.1"/>
    </source>
</evidence>
<dbReference type="VEuPathDB" id="FungiDB:LEMA_P092260.1"/>
<name>E5A2M1_LEPMJ</name>
<reference evidence="2" key="1">
    <citation type="journal article" date="2011" name="Nat. Commun.">
        <title>Effector diversification within compartments of the Leptosphaeria maculans genome affected by Repeat-Induced Point mutations.</title>
        <authorList>
            <person name="Rouxel T."/>
            <person name="Grandaubert J."/>
            <person name="Hane J.K."/>
            <person name="Hoede C."/>
            <person name="van de Wouw A.P."/>
            <person name="Couloux A."/>
            <person name="Dominguez V."/>
            <person name="Anthouard V."/>
            <person name="Bally P."/>
            <person name="Bourras S."/>
            <person name="Cozijnsen A.J."/>
            <person name="Ciuffetti L.M."/>
            <person name="Degrave A."/>
            <person name="Dilmaghani A."/>
            <person name="Duret L."/>
            <person name="Fudal I."/>
            <person name="Goodwin S.B."/>
            <person name="Gout L."/>
            <person name="Glaser N."/>
            <person name="Linglin J."/>
            <person name="Kema G.H.J."/>
            <person name="Lapalu N."/>
            <person name="Lawrence C.B."/>
            <person name="May K."/>
            <person name="Meyer M."/>
            <person name="Ollivier B."/>
            <person name="Poulain J."/>
            <person name="Schoch C.L."/>
            <person name="Simon A."/>
            <person name="Spatafora J.W."/>
            <person name="Stachowiak A."/>
            <person name="Turgeon B.G."/>
            <person name="Tyler B.M."/>
            <person name="Vincent D."/>
            <person name="Weissenbach J."/>
            <person name="Amselem J."/>
            <person name="Quesneville H."/>
            <person name="Oliver R.P."/>
            <person name="Wincker P."/>
            <person name="Balesdent M.-H."/>
            <person name="Howlett B.J."/>
        </authorList>
    </citation>
    <scope>NUCLEOTIDE SEQUENCE [LARGE SCALE GENOMIC DNA]</scope>
    <source>
        <strain evidence="2">JN3 / isolate v23.1.3 / race Av1-4-5-6-7-8</strain>
    </source>
</reference>
<gene>
    <name evidence="1" type="ORF">LEMA_P092260.1</name>
</gene>
<accession>E5A2M1</accession>
<organism evidence="2">
    <name type="scientific">Leptosphaeria maculans (strain JN3 / isolate v23.1.3 / race Av1-4-5-6-7-8)</name>
    <name type="common">Blackleg fungus</name>
    <name type="synonym">Phoma lingam</name>
    <dbReference type="NCBI Taxonomy" id="985895"/>
    <lineage>
        <taxon>Eukaryota</taxon>
        <taxon>Fungi</taxon>
        <taxon>Dikarya</taxon>
        <taxon>Ascomycota</taxon>
        <taxon>Pezizomycotina</taxon>
        <taxon>Dothideomycetes</taxon>
        <taxon>Pleosporomycetidae</taxon>
        <taxon>Pleosporales</taxon>
        <taxon>Pleosporineae</taxon>
        <taxon>Leptosphaeriaceae</taxon>
        <taxon>Plenodomus</taxon>
        <taxon>Plenodomus lingam/Leptosphaeria maculans species complex</taxon>
    </lineage>
</organism>
<evidence type="ECO:0000313" key="2">
    <source>
        <dbReference type="Proteomes" id="UP000002668"/>
    </source>
</evidence>